<dbReference type="Proteomes" id="UP000059074">
    <property type="component" value="Unassembled WGS sequence"/>
</dbReference>
<evidence type="ECO:0000313" key="7">
    <source>
        <dbReference type="EMBL" id="KWT64224.1"/>
    </source>
</evidence>
<organism evidence="7 8">
    <name type="scientific">Hyphomicrobium sulfonivorans</name>
    <dbReference type="NCBI Taxonomy" id="121290"/>
    <lineage>
        <taxon>Bacteria</taxon>
        <taxon>Pseudomonadati</taxon>
        <taxon>Pseudomonadota</taxon>
        <taxon>Alphaproteobacteria</taxon>
        <taxon>Hyphomicrobiales</taxon>
        <taxon>Hyphomicrobiaceae</taxon>
        <taxon>Hyphomicrobium</taxon>
    </lineage>
</organism>
<dbReference type="InterPro" id="IPR038765">
    <property type="entry name" value="Papain-like_cys_pep_sf"/>
</dbReference>
<dbReference type="SUPFAM" id="SSF54001">
    <property type="entry name" value="Cysteine proteinases"/>
    <property type="match status" value="1"/>
</dbReference>
<dbReference type="PANTHER" id="PTHR47053">
    <property type="entry name" value="MUREIN DD-ENDOPEPTIDASE MEPH-RELATED"/>
    <property type="match status" value="1"/>
</dbReference>
<dbReference type="Pfam" id="PF00877">
    <property type="entry name" value="NLPC_P60"/>
    <property type="match status" value="1"/>
</dbReference>
<dbReference type="InterPro" id="IPR051202">
    <property type="entry name" value="Peptidase_C40"/>
</dbReference>
<comment type="similarity">
    <text evidence="1">Belongs to the peptidase C40 family.</text>
</comment>
<keyword evidence="4" id="KW-0788">Thiol protease</keyword>
<dbReference type="AlphaFoldDB" id="A0A109B8W1"/>
<evidence type="ECO:0000313" key="8">
    <source>
        <dbReference type="Proteomes" id="UP000059074"/>
    </source>
</evidence>
<evidence type="ECO:0000259" key="6">
    <source>
        <dbReference type="PROSITE" id="PS51935"/>
    </source>
</evidence>
<dbReference type="Gene3D" id="3.90.1720.10">
    <property type="entry name" value="endopeptidase domain like (from Nostoc punctiforme)"/>
    <property type="match status" value="1"/>
</dbReference>
<dbReference type="PROSITE" id="PS51935">
    <property type="entry name" value="NLPC_P60"/>
    <property type="match status" value="1"/>
</dbReference>
<accession>A0A109B8W1</accession>
<dbReference type="OrthoDB" id="9813368at2"/>
<reference evidence="7 8" key="1">
    <citation type="submission" date="2015-10" db="EMBL/GenBank/DDBJ databases">
        <title>Transcriptomic analysis of a linuron degrading triple-species bacterial consortium.</title>
        <authorList>
            <person name="Albers P."/>
        </authorList>
    </citation>
    <scope>NUCLEOTIDE SEQUENCE [LARGE SCALE GENOMIC DNA]</scope>
    <source>
        <strain evidence="7 8">WDL6</strain>
    </source>
</reference>
<dbReference type="GO" id="GO:0006508">
    <property type="term" value="P:proteolysis"/>
    <property type="evidence" value="ECO:0007669"/>
    <property type="project" value="UniProtKB-KW"/>
</dbReference>
<gene>
    <name evidence="7" type="ORF">APY04_3488</name>
</gene>
<evidence type="ECO:0000256" key="2">
    <source>
        <dbReference type="ARBA" id="ARBA00022670"/>
    </source>
</evidence>
<keyword evidence="2" id="KW-0645">Protease</keyword>
<keyword evidence="8" id="KW-1185">Reference proteome</keyword>
<dbReference type="Gene3D" id="2.30.30.40">
    <property type="entry name" value="SH3 Domains"/>
    <property type="match status" value="1"/>
</dbReference>
<dbReference type="EMBL" id="LMTR01000094">
    <property type="protein sequence ID" value="KWT64224.1"/>
    <property type="molecule type" value="Genomic_DNA"/>
</dbReference>
<dbReference type="RefSeq" id="WP_068465216.1">
    <property type="nucleotide sequence ID" value="NZ_LMTR01000094.1"/>
</dbReference>
<evidence type="ECO:0000256" key="5">
    <source>
        <dbReference type="SAM" id="MobiDB-lite"/>
    </source>
</evidence>
<proteinExistence type="inferred from homology"/>
<keyword evidence="7" id="KW-0449">Lipoprotein</keyword>
<feature type="region of interest" description="Disordered" evidence="5">
    <location>
        <begin position="1"/>
        <end position="24"/>
    </location>
</feature>
<evidence type="ECO:0000256" key="4">
    <source>
        <dbReference type="ARBA" id="ARBA00022807"/>
    </source>
</evidence>
<sequence length="307" mass="33130">MSGRADQKKAGPGGSAAPLDPRRNAFRPDLAAETLYGRVSAPNYAEAVPAQIVRSSVPLRISPSPSNGFETEALFGEKVAVYENRDGWSWIQLARDRYVGYVPTEALSPDVQPVTHKVRSLGTFVYPVPDIKSPPIMHLSMNAGLNIAEGDDRFMMLSGGGFVVTRHVAEINRFQPDFVEVAERFIGTPYLWGGRTRMGIDCSGLVQVALEACGFTAPRDTDMQQAELGEAVAVPDVLNGLQRGDLIYWKGHVGIMADSITLVHANAHHMQVAAETLPEAIERIAKLGAQIAAVKRMPGLSAARANA</sequence>
<evidence type="ECO:0000256" key="3">
    <source>
        <dbReference type="ARBA" id="ARBA00022801"/>
    </source>
</evidence>
<dbReference type="InterPro" id="IPR041382">
    <property type="entry name" value="SH3_16"/>
</dbReference>
<feature type="domain" description="NlpC/P60" evidence="6">
    <location>
        <begin position="172"/>
        <end position="298"/>
    </location>
</feature>
<comment type="caution">
    <text evidence="7">The sequence shown here is derived from an EMBL/GenBank/DDBJ whole genome shotgun (WGS) entry which is preliminary data.</text>
</comment>
<evidence type="ECO:0000256" key="1">
    <source>
        <dbReference type="ARBA" id="ARBA00007074"/>
    </source>
</evidence>
<dbReference type="InterPro" id="IPR000064">
    <property type="entry name" value="NLP_P60_dom"/>
</dbReference>
<name>A0A109B8W1_HYPSL</name>
<keyword evidence="3" id="KW-0378">Hydrolase</keyword>
<dbReference type="GO" id="GO:0008234">
    <property type="term" value="F:cysteine-type peptidase activity"/>
    <property type="evidence" value="ECO:0007669"/>
    <property type="project" value="UniProtKB-KW"/>
</dbReference>
<dbReference type="PATRIC" id="fig|121290.4.peg.1850"/>
<protein>
    <submittedName>
        <fullName evidence="7">NLP/P60 family lipoprotein</fullName>
    </submittedName>
</protein>
<dbReference type="Pfam" id="PF18348">
    <property type="entry name" value="SH3_16"/>
    <property type="match status" value="1"/>
</dbReference>
<dbReference type="STRING" id="121290.APY04_3488"/>
<dbReference type="PANTHER" id="PTHR47053:SF1">
    <property type="entry name" value="MUREIN DD-ENDOPEPTIDASE MEPH-RELATED"/>
    <property type="match status" value="1"/>
</dbReference>